<proteinExistence type="predicted"/>
<sequence length="38" mass="4246">MNRINRKTEGTSTNNKVATNPRSLTSMIPSLDVNNQNQ</sequence>
<accession>U7QCM4</accession>
<evidence type="ECO:0000313" key="2">
    <source>
        <dbReference type="EMBL" id="ERT04780.1"/>
    </source>
</evidence>
<dbReference type="AlphaFoldDB" id="U7QCM4"/>
<protein>
    <submittedName>
        <fullName evidence="2">Uncharacterized protein</fullName>
    </submittedName>
</protein>
<organism evidence="2 3">
    <name type="scientific">Lyngbya aestuarii BL J</name>
    <dbReference type="NCBI Taxonomy" id="1348334"/>
    <lineage>
        <taxon>Bacteria</taxon>
        <taxon>Bacillati</taxon>
        <taxon>Cyanobacteriota</taxon>
        <taxon>Cyanophyceae</taxon>
        <taxon>Oscillatoriophycideae</taxon>
        <taxon>Oscillatoriales</taxon>
        <taxon>Microcoleaceae</taxon>
        <taxon>Lyngbya</taxon>
    </lineage>
</organism>
<reference evidence="2 3" key="1">
    <citation type="journal article" date="2013" name="Front. Microbiol.">
        <title>Comparative genomic analyses of the cyanobacterium, Lyngbya aestuarii BL J, a powerful hydrogen producer.</title>
        <authorList>
            <person name="Kothari A."/>
            <person name="Vaughn M."/>
            <person name="Garcia-Pichel F."/>
        </authorList>
    </citation>
    <scope>NUCLEOTIDE SEQUENCE [LARGE SCALE GENOMIC DNA]</scope>
    <source>
        <strain evidence="2 3">BL J</strain>
    </source>
</reference>
<keyword evidence="3" id="KW-1185">Reference proteome</keyword>
<gene>
    <name evidence="2" type="ORF">M595_5286</name>
</gene>
<evidence type="ECO:0000256" key="1">
    <source>
        <dbReference type="SAM" id="MobiDB-lite"/>
    </source>
</evidence>
<feature type="region of interest" description="Disordered" evidence="1">
    <location>
        <begin position="1"/>
        <end position="38"/>
    </location>
</feature>
<dbReference type="Proteomes" id="UP000017127">
    <property type="component" value="Unassembled WGS sequence"/>
</dbReference>
<dbReference type="EMBL" id="AUZM01000081">
    <property type="protein sequence ID" value="ERT04780.1"/>
    <property type="molecule type" value="Genomic_DNA"/>
</dbReference>
<feature type="compositionally biased region" description="Polar residues" evidence="1">
    <location>
        <begin position="10"/>
        <end position="38"/>
    </location>
</feature>
<name>U7QCM4_9CYAN</name>
<evidence type="ECO:0000313" key="3">
    <source>
        <dbReference type="Proteomes" id="UP000017127"/>
    </source>
</evidence>
<comment type="caution">
    <text evidence="2">The sequence shown here is derived from an EMBL/GenBank/DDBJ whole genome shotgun (WGS) entry which is preliminary data.</text>
</comment>